<dbReference type="EMBL" id="KV878891">
    <property type="protein sequence ID" value="OJJ87418.1"/>
    <property type="molecule type" value="Genomic_DNA"/>
</dbReference>
<dbReference type="GeneID" id="34459549"/>
<proteinExistence type="predicted"/>
<dbReference type="Proteomes" id="UP000184300">
    <property type="component" value="Unassembled WGS sequence"/>
</dbReference>
<organism evidence="1 2">
    <name type="scientific">Aspergillus glaucus CBS 516.65</name>
    <dbReference type="NCBI Taxonomy" id="1160497"/>
    <lineage>
        <taxon>Eukaryota</taxon>
        <taxon>Fungi</taxon>
        <taxon>Dikarya</taxon>
        <taxon>Ascomycota</taxon>
        <taxon>Pezizomycotina</taxon>
        <taxon>Eurotiomycetes</taxon>
        <taxon>Eurotiomycetidae</taxon>
        <taxon>Eurotiales</taxon>
        <taxon>Aspergillaceae</taxon>
        <taxon>Aspergillus</taxon>
        <taxon>Aspergillus subgen. Aspergillus</taxon>
    </lineage>
</organism>
<accession>A0A1L9VU10</accession>
<evidence type="ECO:0000313" key="2">
    <source>
        <dbReference type="Proteomes" id="UP000184300"/>
    </source>
</evidence>
<dbReference type="VEuPathDB" id="FungiDB:ASPGLDRAFT_23427"/>
<protein>
    <submittedName>
        <fullName evidence="1">Uncharacterized protein</fullName>
    </submittedName>
</protein>
<gene>
    <name evidence="1" type="ORF">ASPGLDRAFT_23427</name>
</gene>
<dbReference type="AlphaFoldDB" id="A0A1L9VU10"/>
<name>A0A1L9VU10_ASPGL</name>
<keyword evidence="2" id="KW-1185">Reference proteome</keyword>
<reference evidence="2" key="1">
    <citation type="journal article" date="2017" name="Genome Biol.">
        <title>Comparative genomics reveals high biological diversity and specific adaptations in the industrially and medically important fungal genus Aspergillus.</title>
        <authorList>
            <person name="de Vries R.P."/>
            <person name="Riley R."/>
            <person name="Wiebenga A."/>
            <person name="Aguilar-Osorio G."/>
            <person name="Amillis S."/>
            <person name="Uchima C.A."/>
            <person name="Anderluh G."/>
            <person name="Asadollahi M."/>
            <person name="Askin M."/>
            <person name="Barry K."/>
            <person name="Battaglia E."/>
            <person name="Bayram O."/>
            <person name="Benocci T."/>
            <person name="Braus-Stromeyer S.A."/>
            <person name="Caldana C."/>
            <person name="Canovas D."/>
            <person name="Cerqueira G.C."/>
            <person name="Chen F."/>
            <person name="Chen W."/>
            <person name="Choi C."/>
            <person name="Clum A."/>
            <person name="Dos Santos R.A."/>
            <person name="Damasio A.R."/>
            <person name="Diallinas G."/>
            <person name="Emri T."/>
            <person name="Fekete E."/>
            <person name="Flipphi M."/>
            <person name="Freyberg S."/>
            <person name="Gallo A."/>
            <person name="Gournas C."/>
            <person name="Habgood R."/>
            <person name="Hainaut M."/>
            <person name="Harispe M.L."/>
            <person name="Henrissat B."/>
            <person name="Hilden K.S."/>
            <person name="Hope R."/>
            <person name="Hossain A."/>
            <person name="Karabika E."/>
            <person name="Karaffa L."/>
            <person name="Karanyi Z."/>
            <person name="Krasevec N."/>
            <person name="Kuo A."/>
            <person name="Kusch H."/>
            <person name="LaButti K."/>
            <person name="Lagendijk E.L."/>
            <person name="Lapidus A."/>
            <person name="Levasseur A."/>
            <person name="Lindquist E."/>
            <person name="Lipzen A."/>
            <person name="Logrieco A.F."/>
            <person name="MacCabe A."/>
            <person name="Maekelae M.R."/>
            <person name="Malavazi I."/>
            <person name="Melin P."/>
            <person name="Meyer V."/>
            <person name="Mielnichuk N."/>
            <person name="Miskei M."/>
            <person name="Molnar A.P."/>
            <person name="Mule G."/>
            <person name="Ngan C.Y."/>
            <person name="Orejas M."/>
            <person name="Orosz E."/>
            <person name="Ouedraogo J.P."/>
            <person name="Overkamp K.M."/>
            <person name="Park H.-S."/>
            <person name="Perrone G."/>
            <person name="Piumi F."/>
            <person name="Punt P.J."/>
            <person name="Ram A.F."/>
            <person name="Ramon A."/>
            <person name="Rauscher S."/>
            <person name="Record E."/>
            <person name="Riano-Pachon D.M."/>
            <person name="Robert V."/>
            <person name="Roehrig J."/>
            <person name="Ruller R."/>
            <person name="Salamov A."/>
            <person name="Salih N.S."/>
            <person name="Samson R.A."/>
            <person name="Sandor E."/>
            <person name="Sanguinetti M."/>
            <person name="Schuetze T."/>
            <person name="Sepcic K."/>
            <person name="Shelest E."/>
            <person name="Sherlock G."/>
            <person name="Sophianopoulou V."/>
            <person name="Squina F.M."/>
            <person name="Sun H."/>
            <person name="Susca A."/>
            <person name="Todd R.B."/>
            <person name="Tsang A."/>
            <person name="Unkles S.E."/>
            <person name="van de Wiele N."/>
            <person name="van Rossen-Uffink D."/>
            <person name="Oliveira J.V."/>
            <person name="Vesth T.C."/>
            <person name="Visser J."/>
            <person name="Yu J.-H."/>
            <person name="Zhou M."/>
            <person name="Andersen M.R."/>
            <person name="Archer D.B."/>
            <person name="Baker S.E."/>
            <person name="Benoit I."/>
            <person name="Brakhage A.A."/>
            <person name="Braus G.H."/>
            <person name="Fischer R."/>
            <person name="Frisvad J.C."/>
            <person name="Goldman G.H."/>
            <person name="Houbraken J."/>
            <person name="Oakley B."/>
            <person name="Pocsi I."/>
            <person name="Scazzocchio C."/>
            <person name="Seiboth B."/>
            <person name="vanKuyk P.A."/>
            <person name="Wortman J."/>
            <person name="Dyer P.S."/>
            <person name="Grigoriev I.V."/>
        </authorList>
    </citation>
    <scope>NUCLEOTIDE SEQUENCE [LARGE SCALE GENOMIC DNA]</scope>
    <source>
        <strain evidence="2">CBS 516.65</strain>
    </source>
</reference>
<sequence>MDPGEFDIVERKEGRLMSVMEPGEFDIVGMRGRLMSAMEPGDLDIVERRGPQCSCQPALFGTGRLQLLLKILIHSRGGIEIFGQPISLGTGHLRLSLGGGRRSYAAKGLSQVFVCLVRACHGGHSGQIYGQKPGSPGLAGGQELDKRGNGSLNSTIEENFATVCHGLIQGRFWTSAHTKFLCSPNHGCKGSHLP</sequence>
<dbReference type="RefSeq" id="XP_022404107.1">
    <property type="nucleotide sequence ID" value="XM_022543288.1"/>
</dbReference>
<evidence type="ECO:0000313" key="1">
    <source>
        <dbReference type="EMBL" id="OJJ87418.1"/>
    </source>
</evidence>